<dbReference type="EMBL" id="JAATTO010000063">
    <property type="protein sequence ID" value="MBC9983173.1"/>
    <property type="molecule type" value="Genomic_DNA"/>
</dbReference>
<dbReference type="Proteomes" id="UP000639516">
    <property type="component" value="Unassembled WGS sequence"/>
</dbReference>
<dbReference type="PANTHER" id="PTHR36455:SF1">
    <property type="entry name" value="BLR8292 PROTEIN"/>
    <property type="match status" value="1"/>
</dbReference>
<evidence type="ECO:0000313" key="2">
    <source>
        <dbReference type="Proteomes" id="UP000639516"/>
    </source>
</evidence>
<organism evidence="1 2">
    <name type="scientific">Bradyrhizobium campsiandrae</name>
    <dbReference type="NCBI Taxonomy" id="1729892"/>
    <lineage>
        <taxon>Bacteria</taxon>
        <taxon>Pseudomonadati</taxon>
        <taxon>Pseudomonadota</taxon>
        <taxon>Alphaproteobacteria</taxon>
        <taxon>Hyphomicrobiales</taxon>
        <taxon>Nitrobacteraceae</taxon>
        <taxon>Bradyrhizobium</taxon>
    </lineage>
</organism>
<protein>
    <submittedName>
        <fullName evidence="1">IS66 family insertion sequence element accessory protein TnpB</fullName>
    </submittedName>
</protein>
<name>A0ABR7UJ40_9BRAD</name>
<dbReference type="NCBIfam" id="NF033819">
    <property type="entry name" value="IS66_TnpB"/>
    <property type="match status" value="1"/>
</dbReference>
<reference evidence="1 2" key="1">
    <citation type="journal article" date="2020" name="Arch. Microbiol.">
        <title>Bradyrhizobium campsiandrae sp. nov., a nitrogen-fixing bacterial strain isolated from a native leguminous tree from the Amazon adapted to flooded conditions.</title>
        <authorList>
            <person name="Cabral Michel D."/>
            <person name="Martins da Costa E."/>
            <person name="Azarias Guimaraes A."/>
            <person name="Soares de Carvalho T."/>
            <person name="Santos de Castro Caputo P."/>
            <person name="Willems A."/>
            <person name="de Souza Moreira F.M."/>
        </authorList>
    </citation>
    <scope>NUCLEOTIDE SEQUENCE [LARGE SCALE GENOMIC DNA]</scope>
    <source>
        <strain evidence="2">INPA 384B</strain>
    </source>
</reference>
<dbReference type="Pfam" id="PF05717">
    <property type="entry name" value="TnpB_IS66"/>
    <property type="match status" value="1"/>
</dbReference>
<comment type="caution">
    <text evidence="1">The sequence shown here is derived from an EMBL/GenBank/DDBJ whole genome shotgun (WGS) entry which is preliminary data.</text>
</comment>
<dbReference type="PANTHER" id="PTHR36455">
    <property type="match status" value="1"/>
</dbReference>
<sequence length="119" mass="13244">MEACGDPIASGVRVWIATGHTDMRRGMNSLALLVQEAFTRDPHGGDLYVFRGKSGKLIKILWHDGLGMSLYAKRLERGRFLWPSPADGVVTITPAQLGYLLEGIDWRMPQHTWRPQAAG</sequence>
<accession>A0ABR7UJ40</accession>
<dbReference type="RefSeq" id="WP_188106831.1">
    <property type="nucleotide sequence ID" value="NZ_JAANIH010000064.1"/>
</dbReference>
<proteinExistence type="predicted"/>
<gene>
    <name evidence="1" type="primary">tnpB</name>
    <name evidence="1" type="ORF">HA482_33760</name>
</gene>
<dbReference type="InterPro" id="IPR008878">
    <property type="entry name" value="Transposase_IS66_Orf2"/>
</dbReference>
<keyword evidence="2" id="KW-1185">Reference proteome</keyword>
<evidence type="ECO:0000313" key="1">
    <source>
        <dbReference type="EMBL" id="MBC9983173.1"/>
    </source>
</evidence>